<feature type="region of interest" description="Disordered" evidence="2">
    <location>
        <begin position="63"/>
        <end position="117"/>
    </location>
</feature>
<evidence type="ECO:0000256" key="2">
    <source>
        <dbReference type="SAM" id="MobiDB-lite"/>
    </source>
</evidence>
<evidence type="ECO:0000256" key="1">
    <source>
        <dbReference type="SAM" id="Coils"/>
    </source>
</evidence>
<comment type="caution">
    <text evidence="3">The sequence shown here is derived from an EMBL/GenBank/DDBJ whole genome shotgun (WGS) entry which is preliminary data.</text>
</comment>
<reference evidence="3 4" key="1">
    <citation type="submission" date="2016-06" db="EMBL/GenBank/DDBJ databases">
        <title>Evolution of pathogenesis and genome organization in the Tremellales.</title>
        <authorList>
            <person name="Cuomo C."/>
            <person name="Litvintseva A."/>
            <person name="Heitman J."/>
            <person name="Chen Y."/>
            <person name="Sun S."/>
            <person name="Springer D."/>
            <person name="Dromer F."/>
            <person name="Young S."/>
            <person name="Zeng Q."/>
            <person name="Chapman S."/>
            <person name="Gujja S."/>
            <person name="Saif S."/>
            <person name="Birren B."/>
        </authorList>
    </citation>
    <scope>NUCLEOTIDE SEQUENCE [LARGE SCALE GENOMIC DNA]</scope>
    <source>
        <strain evidence="3 4">ATCC 28783</strain>
    </source>
</reference>
<proteinExistence type="predicted"/>
<dbReference type="AlphaFoldDB" id="A0A4Q1BKI6"/>
<accession>A0A4Q1BKI6</accession>
<organism evidence="3 4">
    <name type="scientific">Tremella mesenterica</name>
    <name type="common">Jelly fungus</name>
    <dbReference type="NCBI Taxonomy" id="5217"/>
    <lineage>
        <taxon>Eukaryota</taxon>
        <taxon>Fungi</taxon>
        <taxon>Dikarya</taxon>
        <taxon>Basidiomycota</taxon>
        <taxon>Agaricomycotina</taxon>
        <taxon>Tremellomycetes</taxon>
        <taxon>Tremellales</taxon>
        <taxon>Tremellaceae</taxon>
        <taxon>Tremella</taxon>
    </lineage>
</organism>
<name>A0A4Q1BKI6_TREME</name>
<sequence length="117" mass="13320">MSQPTSPTLEGSVSGETRAERHDCRNLQAEFQEMRQLYQEQIAELRSELEALRTASVVVNTEGGRNIEENDNTIREPTAHSSPPNRTQNISVEITRNMETPIRNRSTSLRIQRNSIL</sequence>
<feature type="compositionally biased region" description="Polar residues" evidence="2">
    <location>
        <begin position="1"/>
        <end position="15"/>
    </location>
</feature>
<evidence type="ECO:0000313" key="3">
    <source>
        <dbReference type="EMBL" id="RXK38235.1"/>
    </source>
</evidence>
<dbReference type="InParanoid" id="A0A4Q1BKI6"/>
<feature type="compositionally biased region" description="Basic and acidic residues" evidence="2">
    <location>
        <begin position="65"/>
        <end position="78"/>
    </location>
</feature>
<dbReference type="Proteomes" id="UP000289152">
    <property type="component" value="Unassembled WGS sequence"/>
</dbReference>
<keyword evidence="1" id="KW-0175">Coiled coil</keyword>
<keyword evidence="4" id="KW-1185">Reference proteome</keyword>
<feature type="compositionally biased region" description="Polar residues" evidence="2">
    <location>
        <begin position="79"/>
        <end position="117"/>
    </location>
</feature>
<evidence type="ECO:0000313" key="4">
    <source>
        <dbReference type="Proteomes" id="UP000289152"/>
    </source>
</evidence>
<gene>
    <name evidence="3" type="ORF">M231_04519</name>
</gene>
<protein>
    <submittedName>
        <fullName evidence="3">Uncharacterized protein</fullName>
    </submittedName>
</protein>
<feature type="region of interest" description="Disordered" evidence="2">
    <location>
        <begin position="1"/>
        <end position="21"/>
    </location>
</feature>
<dbReference type="EMBL" id="SDIL01000051">
    <property type="protein sequence ID" value="RXK38235.1"/>
    <property type="molecule type" value="Genomic_DNA"/>
</dbReference>
<feature type="coiled-coil region" evidence="1">
    <location>
        <begin position="24"/>
        <end position="55"/>
    </location>
</feature>